<evidence type="ECO:0000256" key="9">
    <source>
        <dbReference type="RuleBase" id="RU363043"/>
    </source>
</evidence>
<comment type="subcellular location">
    <subcellularLocation>
        <location evidence="1 9">Cell membrane</location>
        <topology evidence="1 9">Multi-pass membrane protein</topology>
    </subcellularLocation>
</comment>
<name>A0A8K2A8W8_9CYAN</name>
<keyword evidence="13" id="KW-1185">Reference proteome</keyword>
<comment type="caution">
    <text evidence="12">The sequence shown here is derived from an EMBL/GenBank/DDBJ whole genome shotgun (WGS) entry which is preliminary data.</text>
</comment>
<evidence type="ECO:0000256" key="6">
    <source>
        <dbReference type="ARBA" id="ARBA00022692"/>
    </source>
</evidence>
<dbReference type="RefSeq" id="WP_161825814.1">
    <property type="nucleotide sequence ID" value="NZ_WVIC01000024.1"/>
</dbReference>
<dbReference type="GO" id="GO:0035435">
    <property type="term" value="P:phosphate ion transmembrane transport"/>
    <property type="evidence" value="ECO:0007669"/>
    <property type="project" value="InterPro"/>
</dbReference>
<keyword evidence="3" id="KW-0813">Transport</keyword>
<evidence type="ECO:0000256" key="8">
    <source>
        <dbReference type="ARBA" id="ARBA00023136"/>
    </source>
</evidence>
<feature type="transmembrane region" description="Helical" evidence="9">
    <location>
        <begin position="209"/>
        <end position="231"/>
    </location>
</feature>
<feature type="transmembrane region" description="Helical" evidence="9">
    <location>
        <begin position="165"/>
        <end position="188"/>
    </location>
</feature>
<evidence type="ECO:0000259" key="11">
    <source>
        <dbReference type="PROSITE" id="PS50928"/>
    </source>
</evidence>
<evidence type="ECO:0000313" key="13">
    <source>
        <dbReference type="Proteomes" id="UP000607397"/>
    </source>
</evidence>
<dbReference type="NCBIfam" id="TIGR00974">
    <property type="entry name" value="3a0107s02c"/>
    <property type="match status" value="1"/>
</dbReference>
<evidence type="ECO:0000256" key="3">
    <source>
        <dbReference type="ARBA" id="ARBA00022448"/>
    </source>
</evidence>
<protein>
    <recommendedName>
        <fullName evidence="9">Phosphate transport system permease protein PstA</fullName>
    </recommendedName>
</protein>
<dbReference type="Pfam" id="PF00528">
    <property type="entry name" value="BPD_transp_1"/>
    <property type="match status" value="1"/>
</dbReference>
<dbReference type="PROSITE" id="PS50928">
    <property type="entry name" value="ABC_TM1"/>
    <property type="match status" value="1"/>
</dbReference>
<keyword evidence="6 9" id="KW-0812">Transmembrane</keyword>
<comment type="similarity">
    <text evidence="2 9">Belongs to the binding-protein-dependent transport system permease family. CysTW subfamily.</text>
</comment>
<keyword evidence="5" id="KW-0592">Phosphate transport</keyword>
<evidence type="ECO:0000313" key="12">
    <source>
        <dbReference type="EMBL" id="NCJ07340.1"/>
    </source>
</evidence>
<dbReference type="CDD" id="cd06261">
    <property type="entry name" value="TM_PBP2"/>
    <property type="match status" value="1"/>
</dbReference>
<feature type="transmembrane region" description="Helical" evidence="9">
    <location>
        <begin position="279"/>
        <end position="302"/>
    </location>
</feature>
<sequence length="309" mass="32414">MTKASQFPPFDAEPKAPQLRQSSGFPAQSPPQRQIFSVGMTGLAFLLGGVALLPLGAILAEIVRQGLAHFSGEVLVSLPAPVGMTGVANGFANAILGTLIMVGIAALLSIPLGVIAAVFLTEFGQDMRLLQVIRFMVVVLSGVPSIVVGVFVYGMIVLATKQFSALAGSVALAVIMLPIIILATESALNLVPLSQRMAAAALGANRMQTTLWVVITAALPGITTGVLLAIARAAGETAPLIFTALFSQNWPEGLNSPTPSLSVLIYNYANSPFIEQNDMAWTAALVLLGLVLTINILARLVMRHRIPLR</sequence>
<keyword evidence="8 9" id="KW-0472">Membrane</keyword>
<evidence type="ECO:0000256" key="2">
    <source>
        <dbReference type="ARBA" id="ARBA00007069"/>
    </source>
</evidence>
<dbReference type="SUPFAM" id="SSF161098">
    <property type="entry name" value="MetI-like"/>
    <property type="match status" value="1"/>
</dbReference>
<accession>A0A8K2A8W8</accession>
<dbReference type="Gene3D" id="1.10.3720.10">
    <property type="entry name" value="MetI-like"/>
    <property type="match status" value="1"/>
</dbReference>
<feature type="region of interest" description="Disordered" evidence="10">
    <location>
        <begin position="1"/>
        <end position="30"/>
    </location>
</feature>
<evidence type="ECO:0000256" key="1">
    <source>
        <dbReference type="ARBA" id="ARBA00004651"/>
    </source>
</evidence>
<dbReference type="GO" id="GO:0005315">
    <property type="term" value="F:phosphate transmembrane transporter activity"/>
    <property type="evidence" value="ECO:0007669"/>
    <property type="project" value="InterPro"/>
</dbReference>
<dbReference type="AlphaFoldDB" id="A0A8K2A8W8"/>
<dbReference type="InterPro" id="IPR035906">
    <property type="entry name" value="MetI-like_sf"/>
</dbReference>
<feature type="transmembrane region" description="Helical" evidence="9">
    <location>
        <begin position="132"/>
        <end position="159"/>
    </location>
</feature>
<feature type="transmembrane region" description="Helical" evidence="9">
    <location>
        <begin position="67"/>
        <end position="88"/>
    </location>
</feature>
<reference evidence="12" key="1">
    <citation type="submission" date="2019-12" db="EMBL/GenBank/DDBJ databases">
        <title>High-Quality draft genome sequences of three cyanobacteria isolated from the limestone walls of the Old Cathedral of Coimbra.</title>
        <authorList>
            <person name="Tiago I."/>
            <person name="Soares F."/>
            <person name="Portugal A."/>
        </authorList>
    </citation>
    <scope>NUCLEOTIDE SEQUENCE [LARGE SCALE GENOMIC DNA]</scope>
    <source>
        <strain evidence="12">C</strain>
    </source>
</reference>
<feature type="transmembrane region" description="Helical" evidence="9">
    <location>
        <begin position="35"/>
        <end position="60"/>
    </location>
</feature>
<keyword evidence="7 9" id="KW-1133">Transmembrane helix</keyword>
<dbReference type="InterPro" id="IPR000515">
    <property type="entry name" value="MetI-like"/>
</dbReference>
<organism evidence="12 13">
    <name type="scientific">Petrachloros mirabilis ULC683</name>
    <dbReference type="NCBI Taxonomy" id="2781853"/>
    <lineage>
        <taxon>Bacteria</taxon>
        <taxon>Bacillati</taxon>
        <taxon>Cyanobacteriota</taxon>
        <taxon>Cyanophyceae</taxon>
        <taxon>Synechococcales</taxon>
        <taxon>Petrachlorosaceae</taxon>
        <taxon>Petrachloros</taxon>
        <taxon>Petrachloros mirabilis</taxon>
    </lineage>
</organism>
<dbReference type="GO" id="GO:0005886">
    <property type="term" value="C:plasma membrane"/>
    <property type="evidence" value="ECO:0007669"/>
    <property type="project" value="UniProtKB-SubCell"/>
</dbReference>
<feature type="compositionally biased region" description="Polar residues" evidence="10">
    <location>
        <begin position="19"/>
        <end position="30"/>
    </location>
</feature>
<feature type="domain" description="ABC transmembrane type-1" evidence="11">
    <location>
        <begin position="95"/>
        <end position="298"/>
    </location>
</feature>
<evidence type="ECO:0000256" key="10">
    <source>
        <dbReference type="SAM" id="MobiDB-lite"/>
    </source>
</evidence>
<dbReference type="InterPro" id="IPR051408">
    <property type="entry name" value="Phosphate_transprt_permease"/>
</dbReference>
<evidence type="ECO:0000256" key="5">
    <source>
        <dbReference type="ARBA" id="ARBA00022592"/>
    </source>
</evidence>
<proteinExistence type="inferred from homology"/>
<dbReference type="PANTHER" id="PTHR42922">
    <property type="entry name" value="PHOSPHATE TRANSPORT SYSTEM PERMEASE PROTEIN PSTA"/>
    <property type="match status" value="1"/>
</dbReference>
<feature type="transmembrane region" description="Helical" evidence="9">
    <location>
        <begin position="94"/>
        <end position="120"/>
    </location>
</feature>
<evidence type="ECO:0000256" key="4">
    <source>
        <dbReference type="ARBA" id="ARBA00022475"/>
    </source>
</evidence>
<dbReference type="InterPro" id="IPR005672">
    <property type="entry name" value="Phosphate_PstA"/>
</dbReference>
<keyword evidence="4 9" id="KW-1003">Cell membrane</keyword>
<evidence type="ECO:0000256" key="7">
    <source>
        <dbReference type="ARBA" id="ARBA00022989"/>
    </source>
</evidence>
<dbReference type="EMBL" id="WVIC01000024">
    <property type="protein sequence ID" value="NCJ07340.1"/>
    <property type="molecule type" value="Genomic_DNA"/>
</dbReference>
<gene>
    <name evidence="12" type="primary">pstA</name>
    <name evidence="12" type="ORF">GS597_12645</name>
</gene>
<dbReference type="PANTHER" id="PTHR42922:SF1">
    <property type="entry name" value="PHOSPHATE TRANSPORT SYSTEM PERMEASE PROTEIN PSTA"/>
    <property type="match status" value="1"/>
</dbReference>
<dbReference type="Proteomes" id="UP000607397">
    <property type="component" value="Unassembled WGS sequence"/>
</dbReference>